<dbReference type="AlphaFoldDB" id="A0AAI8YXE9"/>
<comment type="caution">
    <text evidence="1">The sequence shown here is derived from an EMBL/GenBank/DDBJ whole genome shotgun (WGS) entry which is preliminary data.</text>
</comment>
<keyword evidence="2" id="KW-1185">Reference proteome</keyword>
<protein>
    <submittedName>
        <fullName evidence="1">Uncharacterized protein</fullName>
    </submittedName>
</protein>
<gene>
    <name evidence="1" type="ORF">LECACI_7A003752</name>
</gene>
<name>A0AAI8YXE9_9PEZI</name>
<sequence length="224" mass="26263">MSDRSSGMDTLMEASTASLDDTVLQNHLKPITLLTKPTTMQARHHSTQNPNMNDLDTMTFEDLETMKQQLDTVRRRILQLQNAQSLLFRLPGEVRNKIMLFAMHAELAHRKEHSRHNFTSLFVQPAFFRTSRQVYVECLGVWLNEILVWEEFSVDSKDWRRLEMAEVRELCHTGEKYRIITQLAHCDLGRTKQSVEGSQSICPRRGVVRVQSDLILPQLRWWIW</sequence>
<dbReference type="Proteomes" id="UP001296104">
    <property type="component" value="Unassembled WGS sequence"/>
</dbReference>
<proteinExistence type="predicted"/>
<dbReference type="EMBL" id="CAVMBE010000018">
    <property type="protein sequence ID" value="CAK3979982.1"/>
    <property type="molecule type" value="Genomic_DNA"/>
</dbReference>
<accession>A0AAI8YXE9</accession>
<evidence type="ECO:0000313" key="2">
    <source>
        <dbReference type="Proteomes" id="UP001296104"/>
    </source>
</evidence>
<reference evidence="1" key="1">
    <citation type="submission" date="2023-11" db="EMBL/GenBank/DDBJ databases">
        <authorList>
            <person name="Alioto T."/>
            <person name="Alioto T."/>
            <person name="Gomez Garrido J."/>
        </authorList>
    </citation>
    <scope>NUCLEOTIDE SEQUENCE</scope>
</reference>
<evidence type="ECO:0000313" key="1">
    <source>
        <dbReference type="EMBL" id="CAK3979982.1"/>
    </source>
</evidence>
<organism evidence="1 2">
    <name type="scientific">Lecanosticta acicola</name>
    <dbReference type="NCBI Taxonomy" id="111012"/>
    <lineage>
        <taxon>Eukaryota</taxon>
        <taxon>Fungi</taxon>
        <taxon>Dikarya</taxon>
        <taxon>Ascomycota</taxon>
        <taxon>Pezizomycotina</taxon>
        <taxon>Dothideomycetes</taxon>
        <taxon>Dothideomycetidae</taxon>
        <taxon>Mycosphaerellales</taxon>
        <taxon>Mycosphaerellaceae</taxon>
        <taxon>Lecanosticta</taxon>
    </lineage>
</organism>